<dbReference type="AlphaFoldDB" id="A0A0A8Y9K0"/>
<name>A0A0A8Y9K0_ARUDO</name>
<protein>
    <submittedName>
        <fullName evidence="1">Uncharacterized protein</fullName>
    </submittedName>
</protein>
<dbReference type="EMBL" id="GBRH01274859">
    <property type="protein sequence ID" value="JAD23036.1"/>
    <property type="molecule type" value="Transcribed_RNA"/>
</dbReference>
<reference evidence="1" key="2">
    <citation type="journal article" date="2015" name="Data Brief">
        <title>Shoot transcriptome of the giant reed, Arundo donax.</title>
        <authorList>
            <person name="Barrero R.A."/>
            <person name="Guerrero F.D."/>
            <person name="Moolhuijzen P."/>
            <person name="Goolsby J.A."/>
            <person name="Tidwell J."/>
            <person name="Bellgard S.E."/>
            <person name="Bellgard M.I."/>
        </authorList>
    </citation>
    <scope>NUCLEOTIDE SEQUENCE</scope>
    <source>
        <tissue evidence="1">Shoot tissue taken approximately 20 cm above the soil surface</tissue>
    </source>
</reference>
<accession>A0A0A8Y9K0</accession>
<organism evidence="1">
    <name type="scientific">Arundo donax</name>
    <name type="common">Giant reed</name>
    <name type="synonym">Donax arundinaceus</name>
    <dbReference type="NCBI Taxonomy" id="35708"/>
    <lineage>
        <taxon>Eukaryota</taxon>
        <taxon>Viridiplantae</taxon>
        <taxon>Streptophyta</taxon>
        <taxon>Embryophyta</taxon>
        <taxon>Tracheophyta</taxon>
        <taxon>Spermatophyta</taxon>
        <taxon>Magnoliopsida</taxon>
        <taxon>Liliopsida</taxon>
        <taxon>Poales</taxon>
        <taxon>Poaceae</taxon>
        <taxon>PACMAD clade</taxon>
        <taxon>Arundinoideae</taxon>
        <taxon>Arundineae</taxon>
        <taxon>Arundo</taxon>
    </lineage>
</organism>
<sequence>MWPSRGPAGHIHTKLRHKNFANHTRDTMFGYLPASNIFV</sequence>
<evidence type="ECO:0000313" key="1">
    <source>
        <dbReference type="EMBL" id="JAD23036.1"/>
    </source>
</evidence>
<proteinExistence type="predicted"/>
<reference evidence="1" key="1">
    <citation type="submission" date="2014-09" db="EMBL/GenBank/DDBJ databases">
        <authorList>
            <person name="Magalhaes I.L.F."/>
            <person name="Oliveira U."/>
            <person name="Santos F.R."/>
            <person name="Vidigal T.H.D.A."/>
            <person name="Brescovit A.D."/>
            <person name="Santos A.J."/>
        </authorList>
    </citation>
    <scope>NUCLEOTIDE SEQUENCE</scope>
    <source>
        <tissue evidence="1">Shoot tissue taken approximately 20 cm above the soil surface</tissue>
    </source>
</reference>